<protein>
    <recommendedName>
        <fullName evidence="5">Transcription termination factor, mitochondrial</fullName>
    </recommendedName>
</protein>
<dbReference type="GO" id="GO:0003676">
    <property type="term" value="F:nucleic acid binding"/>
    <property type="evidence" value="ECO:0007669"/>
    <property type="project" value="InterPro"/>
</dbReference>
<accession>A0A2J7QCP4</accession>
<evidence type="ECO:0000256" key="2">
    <source>
        <dbReference type="ARBA" id="ARBA00022946"/>
    </source>
</evidence>
<keyword evidence="4" id="KW-1185">Reference proteome</keyword>
<dbReference type="PANTHER" id="PTHR15437:SF6">
    <property type="entry name" value="TRANSCRIPTION TERMINATION FACTOR, MITOCHONDRIAL"/>
    <property type="match status" value="1"/>
</dbReference>
<proteinExistence type="inferred from homology"/>
<gene>
    <name evidence="3" type="ORF">B7P43_G01766</name>
</gene>
<evidence type="ECO:0000313" key="4">
    <source>
        <dbReference type="Proteomes" id="UP000235965"/>
    </source>
</evidence>
<dbReference type="InterPro" id="IPR003690">
    <property type="entry name" value="MTERF"/>
</dbReference>
<dbReference type="EMBL" id="NEVH01016288">
    <property type="protein sequence ID" value="PNF26345.1"/>
    <property type="molecule type" value="Genomic_DNA"/>
</dbReference>
<organism evidence="3 4">
    <name type="scientific">Cryptotermes secundus</name>
    <dbReference type="NCBI Taxonomy" id="105785"/>
    <lineage>
        <taxon>Eukaryota</taxon>
        <taxon>Metazoa</taxon>
        <taxon>Ecdysozoa</taxon>
        <taxon>Arthropoda</taxon>
        <taxon>Hexapoda</taxon>
        <taxon>Insecta</taxon>
        <taxon>Pterygota</taxon>
        <taxon>Neoptera</taxon>
        <taxon>Polyneoptera</taxon>
        <taxon>Dictyoptera</taxon>
        <taxon>Blattodea</taxon>
        <taxon>Blattoidea</taxon>
        <taxon>Termitoidae</taxon>
        <taxon>Kalotermitidae</taxon>
        <taxon>Cryptotermitinae</taxon>
        <taxon>Cryptotermes</taxon>
    </lineage>
</organism>
<comment type="caution">
    <text evidence="3">The sequence shown here is derived from an EMBL/GenBank/DDBJ whole genome shotgun (WGS) entry which is preliminary data.</text>
</comment>
<dbReference type="GO" id="GO:0006393">
    <property type="term" value="P:termination of mitochondrial transcription"/>
    <property type="evidence" value="ECO:0007669"/>
    <property type="project" value="TreeGrafter"/>
</dbReference>
<dbReference type="SMART" id="SM00733">
    <property type="entry name" value="Mterf"/>
    <property type="match status" value="4"/>
</dbReference>
<sequence length="402" mass="46582">MGSVPVFVNRVIQISNSISKTNVISRIPLCNRISIRVASQSLLIRELTSVNDDDLYEINDLYERDREYNKKATVSMLMELLECPVKEVESMVQRCPELKFVSSKNMQCNIQFFKEKGVSEEVLYHNPWLLKYKTGSLSYKLNILEKMKLADISAVIPLLQLPVPKLRNFESLTKKESRKVPHGNRLKYTSEKLQCNLEDVCKVFQQHKFLFTIPFDRFSAIMDLLLDAGVCPLHILNDMWIFRYSAKKTAERLSIAKKAGVATIKPWMLRCSNKIFSNLLQRAVVKKELLGEGSVVEYLSQQLQCDTEIVEYLNSKYPSIIRIQVSKLKEVFDFVYAEGYTPQHVLQVPRILFHSIETTKSRLLELKGLGYKPHTLLVLCKSKRQYQQFVEQVKVKKNQQCN</sequence>
<name>A0A2J7QCP4_9NEOP</name>
<evidence type="ECO:0000313" key="3">
    <source>
        <dbReference type="EMBL" id="PNF26345.1"/>
    </source>
</evidence>
<dbReference type="GO" id="GO:0005759">
    <property type="term" value="C:mitochondrial matrix"/>
    <property type="evidence" value="ECO:0007669"/>
    <property type="project" value="TreeGrafter"/>
</dbReference>
<dbReference type="InterPro" id="IPR038538">
    <property type="entry name" value="MTERF_sf"/>
</dbReference>
<dbReference type="InParanoid" id="A0A2J7QCP4"/>
<dbReference type="OrthoDB" id="75923at2759"/>
<reference evidence="3 4" key="1">
    <citation type="submission" date="2017-12" db="EMBL/GenBank/DDBJ databases">
        <title>Hemimetabolous genomes reveal molecular basis of termite eusociality.</title>
        <authorList>
            <person name="Harrison M.C."/>
            <person name="Jongepier E."/>
            <person name="Robertson H.M."/>
            <person name="Arning N."/>
            <person name="Bitard-Feildel T."/>
            <person name="Chao H."/>
            <person name="Childers C.P."/>
            <person name="Dinh H."/>
            <person name="Doddapaneni H."/>
            <person name="Dugan S."/>
            <person name="Gowin J."/>
            <person name="Greiner C."/>
            <person name="Han Y."/>
            <person name="Hu H."/>
            <person name="Hughes D.S.T."/>
            <person name="Huylmans A.-K."/>
            <person name="Kemena C."/>
            <person name="Kremer L.P.M."/>
            <person name="Lee S.L."/>
            <person name="Lopez-Ezquerra A."/>
            <person name="Mallet L."/>
            <person name="Monroy-Kuhn J.M."/>
            <person name="Moser A."/>
            <person name="Murali S.C."/>
            <person name="Muzny D.M."/>
            <person name="Otani S."/>
            <person name="Piulachs M.-D."/>
            <person name="Poelchau M."/>
            <person name="Qu J."/>
            <person name="Schaub F."/>
            <person name="Wada-Katsumata A."/>
            <person name="Worley K.C."/>
            <person name="Xie Q."/>
            <person name="Ylla G."/>
            <person name="Poulsen M."/>
            <person name="Gibbs R.A."/>
            <person name="Schal C."/>
            <person name="Richards S."/>
            <person name="Belles X."/>
            <person name="Korb J."/>
            <person name="Bornberg-Bauer E."/>
        </authorList>
    </citation>
    <scope>NUCLEOTIDE SEQUENCE [LARGE SCALE GENOMIC DNA]</scope>
    <source>
        <tissue evidence="3">Whole body</tissue>
    </source>
</reference>
<dbReference type="FunCoup" id="A0A2J7QCP4">
    <property type="interactions" value="134"/>
</dbReference>
<evidence type="ECO:0008006" key="5">
    <source>
        <dbReference type="Google" id="ProtNLM"/>
    </source>
</evidence>
<dbReference type="Proteomes" id="UP000235965">
    <property type="component" value="Unassembled WGS sequence"/>
</dbReference>
<comment type="similarity">
    <text evidence="1">Belongs to the mTERF family.</text>
</comment>
<dbReference type="Gene3D" id="1.25.70.10">
    <property type="entry name" value="Transcription termination factor 3, mitochondrial"/>
    <property type="match status" value="2"/>
</dbReference>
<evidence type="ECO:0000256" key="1">
    <source>
        <dbReference type="ARBA" id="ARBA00007692"/>
    </source>
</evidence>
<dbReference type="AlphaFoldDB" id="A0A2J7QCP4"/>
<dbReference type="PANTHER" id="PTHR15437">
    <property type="entry name" value="TRANSCRIPTION TERMINATION FACTOR, MITOCHONDRIAL"/>
    <property type="match status" value="1"/>
</dbReference>
<keyword evidence="2" id="KW-0809">Transit peptide</keyword>